<feature type="region of interest" description="Disordered" evidence="1">
    <location>
        <begin position="51"/>
        <end position="83"/>
    </location>
</feature>
<dbReference type="Proteomes" id="UP001596379">
    <property type="component" value="Unassembled WGS sequence"/>
</dbReference>
<reference evidence="3" key="1">
    <citation type="journal article" date="2019" name="Int. J. Syst. Evol. Microbiol.">
        <title>The Global Catalogue of Microorganisms (GCM) 10K type strain sequencing project: providing services to taxonomists for standard genome sequencing and annotation.</title>
        <authorList>
            <consortium name="The Broad Institute Genomics Platform"/>
            <consortium name="The Broad Institute Genome Sequencing Center for Infectious Disease"/>
            <person name="Wu L."/>
            <person name="Ma J."/>
        </authorList>
    </citation>
    <scope>NUCLEOTIDE SEQUENCE [LARGE SCALE GENOMIC DNA]</scope>
    <source>
        <strain evidence="3">CCUG 36956</strain>
    </source>
</reference>
<feature type="region of interest" description="Disordered" evidence="1">
    <location>
        <begin position="96"/>
        <end position="149"/>
    </location>
</feature>
<accession>A0ABW2J539</accession>
<dbReference type="EMBL" id="JBHTCC010000001">
    <property type="protein sequence ID" value="MFC7298202.1"/>
    <property type="molecule type" value="Genomic_DNA"/>
</dbReference>
<organism evidence="2 3">
    <name type="scientific">Herminiimonas aquatilis</name>
    <dbReference type="NCBI Taxonomy" id="345342"/>
    <lineage>
        <taxon>Bacteria</taxon>
        <taxon>Pseudomonadati</taxon>
        <taxon>Pseudomonadota</taxon>
        <taxon>Betaproteobacteria</taxon>
        <taxon>Burkholderiales</taxon>
        <taxon>Oxalobacteraceae</taxon>
        <taxon>Herminiimonas</taxon>
    </lineage>
</organism>
<feature type="compositionally biased region" description="Basic and acidic residues" evidence="1">
    <location>
        <begin position="96"/>
        <end position="139"/>
    </location>
</feature>
<protein>
    <submittedName>
        <fullName evidence="2">Uncharacterized protein</fullName>
    </submittedName>
</protein>
<evidence type="ECO:0000256" key="1">
    <source>
        <dbReference type="SAM" id="MobiDB-lite"/>
    </source>
</evidence>
<evidence type="ECO:0000313" key="2">
    <source>
        <dbReference type="EMBL" id="MFC7298202.1"/>
    </source>
</evidence>
<comment type="caution">
    <text evidence="2">The sequence shown here is derived from an EMBL/GenBank/DDBJ whole genome shotgun (WGS) entry which is preliminary data.</text>
</comment>
<keyword evidence="3" id="KW-1185">Reference proteome</keyword>
<name>A0ABW2J539_9BURK</name>
<sequence length="149" mass="16319">MTASISIRTLRIGFLLQGVAMIKLRTILAGTAVAMFTQFAAAQANPPGTIVVPASQAPSNPNDPAYTDQSRLNQTNDPFVKKRVAVKKAKTEYKAEKKAAKTEYKADKKAAKEEYKQEKKEAVQTRNSEVQHMKMEKPVDPGMPASAPK</sequence>
<dbReference type="RefSeq" id="WP_382233321.1">
    <property type="nucleotide sequence ID" value="NZ_JBHTCC010000001.1"/>
</dbReference>
<feature type="compositionally biased region" description="Polar residues" evidence="1">
    <location>
        <begin position="56"/>
        <end position="77"/>
    </location>
</feature>
<evidence type="ECO:0000313" key="3">
    <source>
        <dbReference type="Proteomes" id="UP001596379"/>
    </source>
</evidence>
<proteinExistence type="predicted"/>
<gene>
    <name evidence="2" type="ORF">ACFQO0_07105</name>
</gene>